<protein>
    <submittedName>
        <fullName evidence="4">Carbon-nitrogen hydrolase family protein</fullName>
    </submittedName>
</protein>
<dbReference type="CDD" id="cd07572">
    <property type="entry name" value="nit"/>
    <property type="match status" value="1"/>
</dbReference>
<dbReference type="RefSeq" id="WP_208312911.1">
    <property type="nucleotide sequence ID" value="NZ_JAELYA010000002.1"/>
</dbReference>
<dbReference type="InterPro" id="IPR003010">
    <property type="entry name" value="C-N_Hydrolase"/>
</dbReference>
<dbReference type="SUPFAM" id="SSF56317">
    <property type="entry name" value="Carbon-nitrogen hydrolase"/>
    <property type="match status" value="1"/>
</dbReference>
<keyword evidence="5" id="KW-1185">Reference proteome</keyword>
<proteinExistence type="inferred from homology"/>
<evidence type="ECO:0000256" key="1">
    <source>
        <dbReference type="ARBA" id="ARBA00010613"/>
    </source>
</evidence>
<dbReference type="InterPro" id="IPR045254">
    <property type="entry name" value="Nit1/2_C-N_Hydrolase"/>
</dbReference>
<dbReference type="GO" id="GO:0016787">
    <property type="term" value="F:hydrolase activity"/>
    <property type="evidence" value="ECO:0007669"/>
    <property type="project" value="UniProtKB-KW"/>
</dbReference>
<dbReference type="PANTHER" id="PTHR23088">
    <property type="entry name" value="NITRILASE-RELATED"/>
    <property type="match status" value="1"/>
</dbReference>
<dbReference type="Proteomes" id="UP000669060">
    <property type="component" value="Unassembled WGS sequence"/>
</dbReference>
<dbReference type="EMBL" id="JAELYA010000002">
    <property type="protein sequence ID" value="MBO3275068.1"/>
    <property type="molecule type" value="Genomic_DNA"/>
</dbReference>
<name>A0ABS3TPH2_9PSED</name>
<reference evidence="4 5" key="1">
    <citation type="submission" date="2020-12" db="EMBL/GenBank/DDBJ databases">
        <title>Pseudomonas schmalbachii sp. nov. isolated from millipede gut.</title>
        <authorList>
            <person name="Shelomi M."/>
        </authorList>
    </citation>
    <scope>NUCLEOTIDE SEQUENCE [LARGE SCALE GENOMIC DNA]</scope>
    <source>
        <strain evidence="4 5">Milli4</strain>
    </source>
</reference>
<dbReference type="Gene3D" id="3.60.110.10">
    <property type="entry name" value="Carbon-nitrogen hydrolase"/>
    <property type="match status" value="1"/>
</dbReference>
<dbReference type="InterPro" id="IPR001110">
    <property type="entry name" value="UPF0012_CS"/>
</dbReference>
<dbReference type="PROSITE" id="PS50263">
    <property type="entry name" value="CN_HYDROLASE"/>
    <property type="match status" value="1"/>
</dbReference>
<evidence type="ECO:0000313" key="4">
    <source>
        <dbReference type="EMBL" id="MBO3275068.1"/>
    </source>
</evidence>
<evidence type="ECO:0000313" key="5">
    <source>
        <dbReference type="Proteomes" id="UP000669060"/>
    </source>
</evidence>
<dbReference type="PROSITE" id="PS01227">
    <property type="entry name" value="UPF0012"/>
    <property type="match status" value="1"/>
</dbReference>
<dbReference type="Pfam" id="PF00795">
    <property type="entry name" value="CN_hydrolase"/>
    <property type="match status" value="1"/>
</dbReference>
<feature type="domain" description="CN hydrolase" evidence="3">
    <location>
        <begin position="1"/>
        <end position="252"/>
    </location>
</feature>
<keyword evidence="2 4" id="KW-0378">Hydrolase</keyword>
<accession>A0ABS3TPH2</accession>
<gene>
    <name evidence="4" type="ORF">JFY56_07525</name>
</gene>
<dbReference type="PANTHER" id="PTHR23088:SF27">
    <property type="entry name" value="DEAMINATED GLUTATHIONE AMIDASE"/>
    <property type="match status" value="1"/>
</dbReference>
<evidence type="ECO:0000256" key="2">
    <source>
        <dbReference type="ARBA" id="ARBA00022801"/>
    </source>
</evidence>
<comment type="caution">
    <text evidence="4">The sequence shown here is derived from an EMBL/GenBank/DDBJ whole genome shotgun (WGS) entry which is preliminary data.</text>
</comment>
<evidence type="ECO:0000259" key="3">
    <source>
        <dbReference type="PROSITE" id="PS50263"/>
    </source>
</evidence>
<sequence>MSIAVIQMVSQDDVLANLADARRLLQQAADAGARLAVLPENFAAMGRRDLAELGQAEAQGAGPILPWLKSTARDLRLWIVAGTIPLPPEGAPQAKANACSLLVDEDGEIAARYDKLHLFDVDVADARGRYRESDDYAFGQHVVVADTPVGRLGLTVCYDLRFPELYTALREAGAELITAPSAFTAVTGAAHWQVLIRARAIETQCYLLAAGQGGSHPRGRETFGHSAIVDPWGRVLAEQDTGEAVLLARRDAEEQAAVRQRMPVAAHRRFFPPSEPRPARTE</sequence>
<organism evidence="4 5">
    <name type="scientific">Pseudomonas schmalbachii</name>
    <dbReference type="NCBI Taxonomy" id="2816993"/>
    <lineage>
        <taxon>Bacteria</taxon>
        <taxon>Pseudomonadati</taxon>
        <taxon>Pseudomonadota</taxon>
        <taxon>Gammaproteobacteria</taxon>
        <taxon>Pseudomonadales</taxon>
        <taxon>Pseudomonadaceae</taxon>
        <taxon>Pseudomonas</taxon>
    </lineage>
</organism>
<comment type="similarity">
    <text evidence="1">Belongs to the carbon-nitrogen hydrolase superfamily. NIT1/NIT2 family.</text>
</comment>
<dbReference type="InterPro" id="IPR036526">
    <property type="entry name" value="C-N_Hydrolase_sf"/>
</dbReference>